<feature type="transmembrane region" description="Helical" evidence="6">
    <location>
        <begin position="57"/>
        <end position="84"/>
    </location>
</feature>
<name>A0A921EM81_LACJH</name>
<dbReference type="InterPro" id="IPR027022">
    <property type="entry name" value="ABC_permease_BceB-typ"/>
</dbReference>
<organism evidence="8 9">
    <name type="scientific">Lactobacillus johnsonii</name>
    <dbReference type="NCBI Taxonomy" id="33959"/>
    <lineage>
        <taxon>Bacteria</taxon>
        <taxon>Bacillati</taxon>
        <taxon>Bacillota</taxon>
        <taxon>Bacilli</taxon>
        <taxon>Lactobacillales</taxon>
        <taxon>Lactobacillaceae</taxon>
        <taxon>Lactobacillus</taxon>
    </lineage>
</organism>
<dbReference type="GO" id="GO:0055085">
    <property type="term" value="P:transmembrane transport"/>
    <property type="evidence" value="ECO:0007669"/>
    <property type="project" value="UniProtKB-UniRule"/>
</dbReference>
<feature type="transmembrane region" description="Helical" evidence="6">
    <location>
        <begin position="105"/>
        <end position="128"/>
    </location>
</feature>
<feature type="transmembrane region" description="Helical" evidence="6">
    <location>
        <begin position="591"/>
        <end position="613"/>
    </location>
</feature>
<dbReference type="Pfam" id="PF02687">
    <property type="entry name" value="FtsX"/>
    <property type="match status" value="1"/>
</dbReference>
<feature type="transmembrane region" description="Helical" evidence="6">
    <location>
        <begin position="200"/>
        <end position="219"/>
    </location>
</feature>
<accession>A0A921EM81</accession>
<dbReference type="GO" id="GO:0005886">
    <property type="term" value="C:plasma membrane"/>
    <property type="evidence" value="ECO:0007669"/>
    <property type="project" value="UniProtKB-SubCell"/>
</dbReference>
<evidence type="ECO:0000256" key="3">
    <source>
        <dbReference type="ARBA" id="ARBA00022692"/>
    </source>
</evidence>
<dbReference type="Proteomes" id="UP000732527">
    <property type="component" value="Unassembled WGS sequence"/>
</dbReference>
<keyword evidence="6" id="KW-0813">Transport</keyword>
<feature type="transmembrane region" description="Helical" evidence="6">
    <location>
        <begin position="504"/>
        <end position="526"/>
    </location>
</feature>
<keyword evidence="3 6" id="KW-0812">Transmembrane</keyword>
<evidence type="ECO:0000259" key="7">
    <source>
        <dbReference type="Pfam" id="PF02687"/>
    </source>
</evidence>
<evidence type="ECO:0000256" key="4">
    <source>
        <dbReference type="ARBA" id="ARBA00022989"/>
    </source>
</evidence>
<feature type="transmembrane region" description="Helical" evidence="6">
    <location>
        <begin position="557"/>
        <end position="579"/>
    </location>
</feature>
<keyword evidence="4 6" id="KW-1133">Transmembrane helix</keyword>
<evidence type="ECO:0000313" key="8">
    <source>
        <dbReference type="EMBL" id="HJE50160.1"/>
    </source>
</evidence>
<feature type="transmembrane region" description="Helical" evidence="6">
    <location>
        <begin position="17"/>
        <end position="37"/>
    </location>
</feature>
<dbReference type="AlphaFoldDB" id="A0A921EM81"/>
<evidence type="ECO:0000256" key="2">
    <source>
        <dbReference type="ARBA" id="ARBA00022475"/>
    </source>
</evidence>
<dbReference type="InterPro" id="IPR052536">
    <property type="entry name" value="ABC-4_Integral_Memb_Prot"/>
</dbReference>
<proteinExistence type="inferred from homology"/>
<feature type="domain" description="ABC3 transporter permease C-terminal" evidence="7">
    <location>
        <begin position="61"/>
        <end position="176"/>
    </location>
</feature>
<dbReference type="PIRSF" id="PIRSF018968">
    <property type="entry name" value="ABC_permease_BceB"/>
    <property type="match status" value="1"/>
</dbReference>
<comment type="subcellular location">
    <subcellularLocation>
        <location evidence="1 6">Cell membrane</location>
        <topology evidence="1 6">Multi-pass membrane protein</topology>
    </subcellularLocation>
</comment>
<evidence type="ECO:0000256" key="1">
    <source>
        <dbReference type="ARBA" id="ARBA00004651"/>
    </source>
</evidence>
<gene>
    <name evidence="8" type="ORF">K8V69_08385</name>
</gene>
<dbReference type="PANTHER" id="PTHR46795:SF3">
    <property type="entry name" value="ABC TRANSPORTER PERMEASE"/>
    <property type="match status" value="1"/>
</dbReference>
<dbReference type="InterPro" id="IPR003838">
    <property type="entry name" value="ABC3_permease_C"/>
</dbReference>
<comment type="caution">
    <text evidence="8">The sequence shown here is derived from an EMBL/GenBank/DDBJ whole genome shotgun (WGS) entry which is preliminary data.</text>
</comment>
<keyword evidence="2 6" id="KW-1003">Cell membrane</keyword>
<dbReference type="PANTHER" id="PTHR46795">
    <property type="entry name" value="ABC TRANSPORTER PERMEASE-RELATED-RELATED"/>
    <property type="match status" value="1"/>
</dbReference>
<sequence length="622" mass="70586">MLWKLSLTGIKSRFKDYLVLFSGLTFASAIFYMFMTLATNPAFLKGSLSIAFKITQIVFSFGIALLSIITFVYIVYANSFLLSMRQKDYGMYMMLGARTSKIGRLIFAETLVVGLLATLLGTVLGVGLTQGVSSVLISQLGLQIHKFVGFYLPALLWTIAFFAILFFLAAFWNRHKLVKSNVINLLHEDQKPVKLHRNKLWKFIEAILGIALLAIGYWAMMHAAKLGTKTIPIAFFTIVFGSYFTFDSFFTEIIDLLRKNLAYKYKKLHSFTLGQLKFRLSDYTRILSTVSLLFALALGAITVGLNFNNMTEQSMQSTYYDVVLYGHNKKVDNQLKKVSVKSTTPFDYKMVVEGKGKEKNRVLYISENQLENNKIMYQRYSRKNGMNHYDTRRITVNDLKNKKSSPVNDAEYQLMSLTPYAGAQVKVVSQNQYNQVNAKENKIELLRVNNFRSNFNNVEKLQNLSATQMMSSPKVDKDAINVNLSNSKSAQYRLVSSMTSGFEFMGFFLGLAFLAMLASTLMFKVLSGANSDKPRYQMLWKVGTRKSLLKASIAKEIGILFALPAALGVVDVLFGLQLFKSILGMNTYDKLWIPFTIFGVLYVLYYLLTVVLYQHIVLQKED</sequence>
<evidence type="ECO:0000256" key="5">
    <source>
        <dbReference type="ARBA" id="ARBA00023136"/>
    </source>
</evidence>
<evidence type="ECO:0000313" key="9">
    <source>
        <dbReference type="Proteomes" id="UP000732527"/>
    </source>
</evidence>
<feature type="transmembrane region" description="Helical" evidence="6">
    <location>
        <begin position="231"/>
        <end position="257"/>
    </location>
</feature>
<dbReference type="EMBL" id="DYYQ01000056">
    <property type="protein sequence ID" value="HJE50160.1"/>
    <property type="molecule type" value="Genomic_DNA"/>
</dbReference>
<comment type="similarity">
    <text evidence="6">Belongs to the ABC-4 integral membrane protein family.</text>
</comment>
<protein>
    <submittedName>
        <fullName evidence="8">FtsX-like permease family protein</fullName>
    </submittedName>
</protein>
<evidence type="ECO:0000256" key="6">
    <source>
        <dbReference type="PIRNR" id="PIRNR018968"/>
    </source>
</evidence>
<keyword evidence="5 6" id="KW-0472">Membrane</keyword>
<reference evidence="8" key="2">
    <citation type="submission" date="2021-09" db="EMBL/GenBank/DDBJ databases">
        <authorList>
            <person name="Gilroy R."/>
        </authorList>
    </citation>
    <scope>NUCLEOTIDE SEQUENCE</scope>
    <source>
        <strain evidence="8">CHK192-2623</strain>
    </source>
</reference>
<feature type="transmembrane region" description="Helical" evidence="6">
    <location>
        <begin position="148"/>
        <end position="172"/>
    </location>
</feature>
<reference evidence="8" key="1">
    <citation type="journal article" date="2021" name="PeerJ">
        <title>Extensive microbial diversity within the chicken gut microbiome revealed by metagenomics and culture.</title>
        <authorList>
            <person name="Gilroy R."/>
            <person name="Ravi A."/>
            <person name="Getino M."/>
            <person name="Pursley I."/>
            <person name="Horton D.L."/>
            <person name="Alikhan N.F."/>
            <person name="Baker D."/>
            <person name="Gharbi K."/>
            <person name="Hall N."/>
            <person name="Watson M."/>
            <person name="Adriaenssens E.M."/>
            <person name="Foster-Nyarko E."/>
            <person name="Jarju S."/>
            <person name="Secka A."/>
            <person name="Antonio M."/>
            <person name="Oren A."/>
            <person name="Chaudhuri R.R."/>
            <person name="La Ragione R."/>
            <person name="Hildebrand F."/>
            <person name="Pallen M.J."/>
        </authorList>
    </citation>
    <scope>NUCLEOTIDE SEQUENCE</scope>
    <source>
        <strain evidence="8">CHK192-2623</strain>
    </source>
</reference>
<feature type="transmembrane region" description="Helical" evidence="6">
    <location>
        <begin position="286"/>
        <end position="307"/>
    </location>
</feature>